<comment type="caution">
    <text evidence="2">The sequence shown here is derived from an EMBL/GenBank/DDBJ whole genome shotgun (WGS) entry which is preliminary data.</text>
</comment>
<dbReference type="Gene3D" id="3.90.350.10">
    <property type="entry name" value="Transposase Inhibitor Protein From Tn5, Chain A, domain 1"/>
    <property type="match status" value="1"/>
</dbReference>
<keyword evidence="3" id="KW-1185">Reference proteome</keyword>
<proteinExistence type="predicted"/>
<protein>
    <submittedName>
        <fullName evidence="2">Transposase</fullName>
    </submittedName>
</protein>
<dbReference type="RefSeq" id="WP_267538299.1">
    <property type="nucleotide sequence ID" value="NZ_JAPNKA010000001.1"/>
</dbReference>
<dbReference type="InterPro" id="IPR012337">
    <property type="entry name" value="RNaseH-like_sf"/>
</dbReference>
<dbReference type="Pfam" id="PF01609">
    <property type="entry name" value="DDE_Tnp_1"/>
    <property type="match status" value="1"/>
</dbReference>
<organism evidence="2 3">
    <name type="scientific">Archangium lansingense</name>
    <dbReference type="NCBI Taxonomy" id="2995310"/>
    <lineage>
        <taxon>Bacteria</taxon>
        <taxon>Pseudomonadati</taxon>
        <taxon>Myxococcota</taxon>
        <taxon>Myxococcia</taxon>
        <taxon>Myxococcales</taxon>
        <taxon>Cystobacterineae</taxon>
        <taxon>Archangiaceae</taxon>
        <taxon>Archangium</taxon>
    </lineage>
</organism>
<reference evidence="2 3" key="1">
    <citation type="submission" date="2022-11" db="EMBL/GenBank/DDBJ databases">
        <title>Minimal conservation of predation-associated metabolite biosynthetic gene clusters underscores biosynthetic potential of Myxococcota including descriptions for ten novel species: Archangium lansinium sp. nov., Myxococcus landrumus sp. nov., Nannocystis bai.</title>
        <authorList>
            <person name="Ahearne A."/>
            <person name="Stevens C."/>
            <person name="Phillips K."/>
        </authorList>
    </citation>
    <scope>NUCLEOTIDE SEQUENCE [LARGE SCALE GENOMIC DNA]</scope>
    <source>
        <strain evidence="2 3">MIWBW</strain>
    </source>
</reference>
<name>A0ABT4AD36_9BACT</name>
<dbReference type="EMBL" id="JAPNKA010000001">
    <property type="protein sequence ID" value="MCY1079590.1"/>
    <property type="molecule type" value="Genomic_DNA"/>
</dbReference>
<evidence type="ECO:0000259" key="1">
    <source>
        <dbReference type="Pfam" id="PF01609"/>
    </source>
</evidence>
<dbReference type="InterPro" id="IPR002559">
    <property type="entry name" value="Transposase_11"/>
</dbReference>
<accession>A0ABT4AD36</accession>
<evidence type="ECO:0000313" key="3">
    <source>
        <dbReference type="Proteomes" id="UP001207654"/>
    </source>
</evidence>
<gene>
    <name evidence="2" type="ORF">OV287_34535</name>
</gene>
<sequence>MQSHDRACPVPSGCYKELVARWYRSAGQPLLKIVIVKVPNGELPLRVFFCTDCTRTARQVIESYCCRWAIEVLFRDLKQLLGFSSSRARSPLAVLRTAPWVGVCYTLLVLWHMELGLDTSQLGLPIRPWYRTKRTVAFADILRLAQRTLSSADWVDPLPLVAGLQASTSPPQPKAA</sequence>
<feature type="domain" description="Transposase IS4-like" evidence="1">
    <location>
        <begin position="47"/>
        <end position="95"/>
    </location>
</feature>
<dbReference type="Proteomes" id="UP001207654">
    <property type="component" value="Unassembled WGS sequence"/>
</dbReference>
<dbReference type="SUPFAM" id="SSF53098">
    <property type="entry name" value="Ribonuclease H-like"/>
    <property type="match status" value="1"/>
</dbReference>
<evidence type="ECO:0000313" key="2">
    <source>
        <dbReference type="EMBL" id="MCY1079590.1"/>
    </source>
</evidence>